<evidence type="ECO:0000313" key="2">
    <source>
        <dbReference type="EMBL" id="ASJ98240.1"/>
    </source>
</evidence>
<accession>A0AAC9U1E1</accession>
<evidence type="ECO:0008006" key="4">
    <source>
        <dbReference type="Google" id="ProtNLM"/>
    </source>
</evidence>
<feature type="signal peptide" evidence="1">
    <location>
        <begin position="1"/>
        <end position="36"/>
    </location>
</feature>
<organism evidence="2 3">
    <name type="scientific">Shewanella marisflavi</name>
    <dbReference type="NCBI Taxonomy" id="260364"/>
    <lineage>
        <taxon>Bacteria</taxon>
        <taxon>Pseudomonadati</taxon>
        <taxon>Pseudomonadota</taxon>
        <taxon>Gammaproteobacteria</taxon>
        <taxon>Alteromonadales</taxon>
        <taxon>Shewanellaceae</taxon>
        <taxon>Shewanella</taxon>
    </lineage>
</organism>
<dbReference type="RefSeq" id="WP_088905632.1">
    <property type="nucleotide sequence ID" value="NZ_CP022272.1"/>
</dbReference>
<reference evidence="2 3" key="1">
    <citation type="submission" date="2017-06" db="EMBL/GenBank/DDBJ databases">
        <title>Complete genome sequence of Shewanella marisflavi EP1 associated with anaerobic 2,4-dinitrotoluene reduction and salt tolerance.</title>
        <authorList>
            <person name="Huang J."/>
        </authorList>
    </citation>
    <scope>NUCLEOTIDE SEQUENCE [LARGE SCALE GENOMIC DNA]</scope>
    <source>
        <strain evidence="2 3">EP1</strain>
    </source>
</reference>
<feature type="chain" id="PRO_5042224919" description="Hemin-binding protein" evidence="1">
    <location>
        <begin position="37"/>
        <end position="562"/>
    </location>
</feature>
<dbReference type="AlphaFoldDB" id="A0AAC9U1E1"/>
<dbReference type="Proteomes" id="UP000198233">
    <property type="component" value="Chromosome"/>
</dbReference>
<protein>
    <recommendedName>
        <fullName evidence="4">Hemin-binding protein</fullName>
    </recommendedName>
</protein>
<evidence type="ECO:0000256" key="1">
    <source>
        <dbReference type="SAM" id="SignalP"/>
    </source>
</evidence>
<gene>
    <name evidence="2" type="ORF">CFF01_17500</name>
</gene>
<keyword evidence="1" id="KW-0732">Signal</keyword>
<name>A0AAC9U1E1_9GAMM</name>
<evidence type="ECO:0000313" key="3">
    <source>
        <dbReference type="Proteomes" id="UP000198233"/>
    </source>
</evidence>
<proteinExistence type="predicted"/>
<dbReference type="KEGG" id="smav:CFF01_17500"/>
<dbReference type="EMBL" id="CP022272">
    <property type="protein sequence ID" value="ASJ98240.1"/>
    <property type="molecule type" value="Genomic_DNA"/>
</dbReference>
<sequence length="562" mass="62825">MQKLQFRTIKMTSGKVAMLKAIPLALALSFGNLAYAGDDALQGAPAAVKSAEESVLERYGITDELLKLGLSSLSYGDQQVEHVKRTIEIAGEKHESDVFLVQSTDNRGNIDLRIKYDQSKLDADEDVITKIEEITKLEYRLKDYMESYDKSSLVVNEIGPDHVEIHFNYSKYGLPQDIAYFRFMQVKLTVLDGKASTMEITNNGRSFEYDDYRVTEYAQEIAFDTLPNGKIIVKEKNIKAKGQKGKKPVNYEAKLEPVAFYDDVLGVMVMDQDLLSIVSDPRIREEKVDLDRLFPILGDFVRQRGIDVPLPFGVSVAYRNQDMDVGFNSFDIMGVNLDEFFDPESSIGTVNAESYSLRADINILPFWNVFGYIGKVNVDAVVDAHYTGKMKDVFEDKLGVVGGKLACAAVESQGVDICSPGELNVPLHLEYDLVGVGTTLSVGYKEFFASVTASYSKTRLEGTNNWGDGILTVQPMLGYQFLDYRAQVFVGAEYQGLKPNMEGTLGFDIGGQEFNYNVGVEINKWAYLIGFNKQIGKNLNFTALYNKGETRSAFTLNLGYRF</sequence>